<comment type="catalytic activity">
    <reaction evidence="9">
        <text>RNA(n) + a ribonucleoside 5'-triphosphate = RNA(n+1) + diphosphate</text>
        <dbReference type="Rhea" id="RHEA:21248"/>
        <dbReference type="Rhea" id="RHEA-COMP:14527"/>
        <dbReference type="Rhea" id="RHEA-COMP:17342"/>
        <dbReference type="ChEBI" id="CHEBI:33019"/>
        <dbReference type="ChEBI" id="CHEBI:61557"/>
        <dbReference type="ChEBI" id="CHEBI:140395"/>
        <dbReference type="EC" id="2.7.7.6"/>
    </reaction>
</comment>
<dbReference type="GO" id="GO:0000428">
    <property type="term" value="C:DNA-directed RNA polymerase complex"/>
    <property type="evidence" value="ECO:0007669"/>
    <property type="project" value="UniProtKB-KW"/>
</dbReference>
<evidence type="ECO:0000256" key="10">
    <source>
        <dbReference type="SAM" id="MobiDB-lite"/>
    </source>
</evidence>
<dbReference type="GO" id="GO:0003899">
    <property type="term" value="F:DNA-directed RNA polymerase activity"/>
    <property type="evidence" value="ECO:0007669"/>
    <property type="project" value="UniProtKB-EC"/>
</dbReference>
<dbReference type="SUPFAM" id="SSF47789">
    <property type="entry name" value="C-terminal domain of RNA polymerase alpha subunit"/>
    <property type="match status" value="1"/>
</dbReference>
<dbReference type="InterPro" id="IPR036643">
    <property type="entry name" value="RNApol_insert_sf"/>
</dbReference>
<dbReference type="GeneID" id="40877412"/>
<dbReference type="SMART" id="SM00662">
    <property type="entry name" value="RPOLD"/>
    <property type="match status" value="1"/>
</dbReference>
<dbReference type="SUPFAM" id="SSF56553">
    <property type="entry name" value="Insert subdomain of RNA polymerase alpha subunit"/>
    <property type="match status" value="1"/>
</dbReference>
<evidence type="ECO:0000256" key="8">
    <source>
        <dbReference type="ARBA" id="ARBA00031776"/>
    </source>
</evidence>
<dbReference type="GO" id="GO:0046983">
    <property type="term" value="F:protein dimerization activity"/>
    <property type="evidence" value="ECO:0007669"/>
    <property type="project" value="InterPro"/>
</dbReference>
<keyword evidence="6" id="KW-0548">Nucleotidyltransferase</keyword>
<dbReference type="GeneID" id="40877447"/>
<geneLocation type="chloroplast" evidence="12"/>
<evidence type="ECO:0000313" key="12">
    <source>
        <dbReference type="EMBL" id="QCX29901.1"/>
    </source>
</evidence>
<dbReference type="RefSeq" id="YP_009670672.1">
    <property type="nucleotide sequence ID" value="NC_043815.1"/>
</dbReference>
<dbReference type="Pfam" id="PF03118">
    <property type="entry name" value="RNA_pol_A_CTD"/>
    <property type="match status" value="1"/>
</dbReference>
<name>A0A4Y5QGA5_9ROSI</name>
<organism evidence="12">
    <name type="scientific">Passiflora lutea</name>
    <dbReference type="NCBI Taxonomy" id="330177"/>
    <lineage>
        <taxon>Eukaryota</taxon>
        <taxon>Viridiplantae</taxon>
        <taxon>Streptophyta</taxon>
        <taxon>Embryophyta</taxon>
        <taxon>Tracheophyta</taxon>
        <taxon>Spermatophyta</taxon>
        <taxon>Magnoliopsida</taxon>
        <taxon>eudicotyledons</taxon>
        <taxon>Gunneridae</taxon>
        <taxon>Pentapetalae</taxon>
        <taxon>rosids</taxon>
        <taxon>fabids</taxon>
        <taxon>Malpighiales</taxon>
        <taxon>Passifloraceae</taxon>
        <taxon>Passiflora</taxon>
    </lineage>
</organism>
<dbReference type="AlphaFoldDB" id="A0A4Y5QGA5"/>
<dbReference type="Gene3D" id="3.30.1360.10">
    <property type="entry name" value="RNA polymerase, RBP11-like subunit"/>
    <property type="match status" value="1"/>
</dbReference>
<reference evidence="12" key="1">
    <citation type="journal article" date="2019" name="Mol. Phylogenet. Evol.">
        <title>Highly accelerated rates of genomic rearrangements and nucleotide substitutions in plastid genomes of Passiflora subgenus Decaloba.</title>
        <authorList>
            <person name="Shrestha B."/>
            <person name="Weng M.L."/>
            <person name="Theriot E.C."/>
            <person name="Gilbert L.E."/>
            <person name="Ruhlman T.A."/>
            <person name="Krosnick S.E."/>
            <person name="Jansen R.K."/>
        </authorList>
    </citation>
    <scope>NUCLEOTIDE SEQUENCE</scope>
</reference>
<comment type="function">
    <text evidence="1">DNA-dependent RNA polymerase catalyzes the transcription of DNA into RNA using the four ribonucleoside triphosphates as substrates.</text>
</comment>
<accession>A0A4Y5QGA5</accession>
<dbReference type="InterPro" id="IPR036603">
    <property type="entry name" value="RBP11-like"/>
</dbReference>
<protein>
    <recommendedName>
        <fullName evidence="3">DNA-directed RNA polymerase</fullName>
        <ecNumber evidence="3">2.7.7.6</ecNumber>
    </recommendedName>
    <alternativeName>
        <fullName evidence="8">Plastid-encoded RNA polymerase subunit alpha</fullName>
    </alternativeName>
</protein>
<evidence type="ECO:0000256" key="6">
    <source>
        <dbReference type="ARBA" id="ARBA00022695"/>
    </source>
</evidence>
<proteinExistence type="inferred from homology"/>
<feature type="domain" description="DNA-directed RNA polymerase RpoA/D/Rpb3-type" evidence="11">
    <location>
        <begin position="21"/>
        <end position="232"/>
    </location>
</feature>
<dbReference type="SUPFAM" id="SSF55257">
    <property type="entry name" value="RBP11-like subunits of RNA polymerase"/>
    <property type="match status" value="1"/>
</dbReference>
<comment type="similarity">
    <text evidence="2">Belongs to the RNA polymerase alpha chain family.</text>
</comment>
<sequence length="365" mass="41647">MRTTPRWEYLESQIEGKRNYYGRFSLSTLKRGQGTTIGFMIRRILLAEVLGPSVTYVKFEKLNRFKTDDLHEFSTIPGIQESIHEIIMNLQQIVFRTKTKGLYEAKIMKMGIIGKVTAKHIVTQNKDISVVDPDQYLFTLTELGTVMMRFEVTSNRGYYTSESWPIINPERNGFGISIGTFPIENVNFSVVEHGDQESLFLEIWTNGSLTPKEAFLEASKHVINLSNPFALELLDADMNLYQAEVDQQLGGFQSERNRFDTTFGIAKYIGLEQLDLSPRIYNCLIRHNVKTAWDLLNKATATNLQKMDGITERDIVAIQTVRYNLSIGLALQNFRVEFHSGEETGSKEKPPSDPEDDKKPPSDPE</sequence>
<dbReference type="Pfam" id="PF01000">
    <property type="entry name" value="RNA_pol_A_bac"/>
    <property type="match status" value="1"/>
</dbReference>
<dbReference type="EMBL" id="MK694922">
    <property type="protein sequence ID" value="QCX29902.1"/>
    <property type="molecule type" value="Genomic_DNA"/>
</dbReference>
<evidence type="ECO:0000256" key="1">
    <source>
        <dbReference type="ARBA" id="ARBA00004026"/>
    </source>
</evidence>
<dbReference type="RefSeq" id="YP_009670640.1">
    <property type="nucleotide sequence ID" value="NC_043815.1"/>
</dbReference>
<evidence type="ECO:0000256" key="5">
    <source>
        <dbReference type="ARBA" id="ARBA00022679"/>
    </source>
</evidence>
<evidence type="ECO:0000256" key="3">
    <source>
        <dbReference type="ARBA" id="ARBA00012418"/>
    </source>
</evidence>
<evidence type="ECO:0000259" key="11">
    <source>
        <dbReference type="SMART" id="SM00662"/>
    </source>
</evidence>
<dbReference type="InterPro" id="IPR011262">
    <property type="entry name" value="DNA-dir_RNA_pol_insert"/>
</dbReference>
<gene>
    <name evidence="12" type="primary">rpoA</name>
</gene>
<dbReference type="EC" id="2.7.7.6" evidence="3"/>
<dbReference type="Gene3D" id="1.10.150.20">
    <property type="entry name" value="5' to 3' exonuclease, C-terminal subdomain"/>
    <property type="match status" value="1"/>
</dbReference>
<dbReference type="Gene3D" id="2.170.120.12">
    <property type="entry name" value="DNA-directed RNA polymerase, insert domain"/>
    <property type="match status" value="1"/>
</dbReference>
<dbReference type="GO" id="GO:0003677">
    <property type="term" value="F:DNA binding"/>
    <property type="evidence" value="ECO:0007669"/>
    <property type="project" value="InterPro"/>
</dbReference>
<dbReference type="Pfam" id="PF01193">
    <property type="entry name" value="RNA_pol_L"/>
    <property type="match status" value="1"/>
</dbReference>
<keyword evidence="4" id="KW-0240">DNA-directed RNA polymerase</keyword>
<evidence type="ECO:0000256" key="9">
    <source>
        <dbReference type="ARBA" id="ARBA00048552"/>
    </source>
</evidence>
<keyword evidence="7" id="KW-0804">Transcription</keyword>
<feature type="region of interest" description="Disordered" evidence="10">
    <location>
        <begin position="340"/>
        <end position="365"/>
    </location>
</feature>
<evidence type="ECO:0000256" key="4">
    <source>
        <dbReference type="ARBA" id="ARBA00022478"/>
    </source>
</evidence>
<keyword evidence="5" id="KW-0808">Transferase</keyword>
<dbReference type="InterPro" id="IPR011263">
    <property type="entry name" value="DNA-dir_RNA_pol_RpoA/D/Rpb3"/>
</dbReference>
<dbReference type="GO" id="GO:0005737">
    <property type="term" value="C:cytoplasm"/>
    <property type="evidence" value="ECO:0007669"/>
    <property type="project" value="UniProtKB-ARBA"/>
</dbReference>
<keyword evidence="12" id="KW-0150">Chloroplast</keyword>
<dbReference type="CDD" id="cd06928">
    <property type="entry name" value="RNAP_alpha_NTD"/>
    <property type="match status" value="1"/>
</dbReference>
<dbReference type="InterPro" id="IPR011260">
    <property type="entry name" value="RNAP_asu_C"/>
</dbReference>
<dbReference type="GO" id="GO:0006351">
    <property type="term" value="P:DNA-templated transcription"/>
    <property type="evidence" value="ECO:0007669"/>
    <property type="project" value="InterPro"/>
</dbReference>
<keyword evidence="12" id="KW-0934">Plastid</keyword>
<dbReference type="EMBL" id="MK694922">
    <property type="protein sequence ID" value="QCX29901.1"/>
    <property type="molecule type" value="Genomic_DNA"/>
</dbReference>
<evidence type="ECO:0000256" key="7">
    <source>
        <dbReference type="ARBA" id="ARBA00023163"/>
    </source>
</evidence>
<evidence type="ECO:0000256" key="2">
    <source>
        <dbReference type="ARBA" id="ARBA00007123"/>
    </source>
</evidence>